<gene>
    <name evidence="2" type="ORF">C882_3980</name>
</gene>
<feature type="domain" description="AB hydrolase-1" evidence="1">
    <location>
        <begin position="33"/>
        <end position="278"/>
    </location>
</feature>
<dbReference type="Proteomes" id="UP000009881">
    <property type="component" value="Unassembled WGS sequence"/>
</dbReference>
<accession>K9H231</accession>
<comment type="caution">
    <text evidence="2">The sequence shown here is derived from an EMBL/GenBank/DDBJ whole genome shotgun (WGS) entry which is preliminary data.</text>
</comment>
<evidence type="ECO:0000313" key="2">
    <source>
        <dbReference type="EMBL" id="EKV31607.1"/>
    </source>
</evidence>
<dbReference type="PANTHER" id="PTHR43798:SF33">
    <property type="entry name" value="HYDROLASE, PUTATIVE (AFU_ORTHOLOGUE AFUA_2G14860)-RELATED"/>
    <property type="match status" value="1"/>
</dbReference>
<dbReference type="Gene3D" id="3.40.50.1820">
    <property type="entry name" value="alpha/beta hydrolase"/>
    <property type="match status" value="1"/>
</dbReference>
<proteinExistence type="predicted"/>
<name>K9H231_9PROT</name>
<dbReference type="Pfam" id="PF12697">
    <property type="entry name" value="Abhydrolase_6"/>
    <property type="match status" value="1"/>
</dbReference>
<dbReference type="RefSeq" id="WP_009540088.1">
    <property type="nucleotide sequence ID" value="NZ_ANHY01000006.1"/>
</dbReference>
<dbReference type="InterPro" id="IPR000073">
    <property type="entry name" value="AB_hydrolase_1"/>
</dbReference>
<sequence>MGMIETGVRVLRPEGFKHMAYTSWGDPHRREVVVCVHGLTRQGRDFDALAERLDHDLHRRVLCPDVLGRGKSDWLDDKSGYTYPLYLADMAALIARSGVESVDWVGTSMGGLIGLMLAATPNTPIRRLVINDIGPLVPWDGLARIGTYVGEDPLFPDRAAAEQRLKERTATYGPMPAERWPAFVDHSTRPDPQGQGLRLAYDPAIAQAFQAIEPGQPIDLWALWDRVQVPVLVVRGAESDLLPAEVLEEMKRRGPGCQTVEVPGAGHAPWLMSFDQMAPVLDFLKGHG</sequence>
<dbReference type="AlphaFoldDB" id="K9H231"/>
<evidence type="ECO:0000313" key="3">
    <source>
        <dbReference type="Proteomes" id="UP000009881"/>
    </source>
</evidence>
<dbReference type="SUPFAM" id="SSF53474">
    <property type="entry name" value="alpha/beta-Hydrolases"/>
    <property type="match status" value="1"/>
</dbReference>
<dbReference type="GO" id="GO:0016787">
    <property type="term" value="F:hydrolase activity"/>
    <property type="evidence" value="ECO:0007669"/>
    <property type="project" value="UniProtKB-KW"/>
</dbReference>
<dbReference type="InterPro" id="IPR029058">
    <property type="entry name" value="AB_hydrolase_fold"/>
</dbReference>
<keyword evidence="3" id="KW-1185">Reference proteome</keyword>
<reference evidence="2 3" key="1">
    <citation type="journal article" date="2013" name="Genome Announc.">
        <title>Draft Genome Sequence of an Alphaproteobacterium, Caenispirillum salinarum AK4(T), Isolated from a Solar Saltern.</title>
        <authorList>
            <person name="Khatri I."/>
            <person name="Singh A."/>
            <person name="Korpole S."/>
            <person name="Pinnaka A.K."/>
            <person name="Subramanian S."/>
        </authorList>
    </citation>
    <scope>NUCLEOTIDE SEQUENCE [LARGE SCALE GENOMIC DNA]</scope>
    <source>
        <strain evidence="2 3">AK4</strain>
    </source>
</reference>
<dbReference type="eggNOG" id="COG2267">
    <property type="taxonomic scope" value="Bacteria"/>
</dbReference>
<dbReference type="STRING" id="1238182.C882_3980"/>
<dbReference type="InterPro" id="IPR050266">
    <property type="entry name" value="AB_hydrolase_sf"/>
</dbReference>
<dbReference type="PRINTS" id="PR00111">
    <property type="entry name" value="ABHYDROLASE"/>
</dbReference>
<keyword evidence="2" id="KW-0378">Hydrolase</keyword>
<organism evidence="2 3">
    <name type="scientific">Caenispirillum salinarum AK4</name>
    <dbReference type="NCBI Taxonomy" id="1238182"/>
    <lineage>
        <taxon>Bacteria</taxon>
        <taxon>Pseudomonadati</taxon>
        <taxon>Pseudomonadota</taxon>
        <taxon>Alphaproteobacteria</taxon>
        <taxon>Rhodospirillales</taxon>
        <taxon>Novispirillaceae</taxon>
        <taxon>Caenispirillum</taxon>
    </lineage>
</organism>
<dbReference type="EMBL" id="ANHY01000006">
    <property type="protein sequence ID" value="EKV31607.1"/>
    <property type="molecule type" value="Genomic_DNA"/>
</dbReference>
<evidence type="ECO:0000259" key="1">
    <source>
        <dbReference type="Pfam" id="PF12697"/>
    </source>
</evidence>
<dbReference type="OrthoDB" id="9791366at2"/>
<dbReference type="PANTHER" id="PTHR43798">
    <property type="entry name" value="MONOACYLGLYCEROL LIPASE"/>
    <property type="match status" value="1"/>
</dbReference>
<protein>
    <submittedName>
        <fullName evidence="2">Alpha/beta hydrolase</fullName>
    </submittedName>
</protein>
<dbReference type="GO" id="GO:0016020">
    <property type="term" value="C:membrane"/>
    <property type="evidence" value="ECO:0007669"/>
    <property type="project" value="TreeGrafter"/>
</dbReference>